<dbReference type="InterPro" id="IPR017359">
    <property type="entry name" value="Phi-like"/>
</dbReference>
<dbReference type="SUPFAM" id="SSF54495">
    <property type="entry name" value="UBC-like"/>
    <property type="match status" value="1"/>
</dbReference>
<evidence type="ECO:0000313" key="3">
    <source>
        <dbReference type="Proteomes" id="UP001480595"/>
    </source>
</evidence>
<feature type="domain" description="Small nuclear ribonucleoprotein Prp3 C-terminal" evidence="1">
    <location>
        <begin position="197"/>
        <end position="270"/>
    </location>
</feature>
<sequence length="334" mass="36555">MGSKDPANGAMKLLPKELLEIQLGQIDLLMAMYTLGEELVVADTARTYVEELKDWCTSDDATAPAPGKLLPSIAMLLTLEIHADEGSPTSSTSERSLKLEISIPLAVENSQDVAGMVEPPPVKFRLQQPTWMSKAEAAQLMARIPQDANNNDTFATIEKIKDAASLHLQQNQQHNSTGTESDTNGYNNDTGTLIRVWFYFPSISTRAKRDDLVAHAPRYGLTGFLLAGKPGILCVEGASARAVDDYMRFIKTESWGDIPAHHKKVSERYRETLSGGSGPDGAGPAAVRAFPDMREITDTLGERRGERANRNDMRALEAWLTERGLGDAMTKVLI</sequence>
<dbReference type="EMBL" id="JAQQWL010000011">
    <property type="protein sequence ID" value="KAK8050695.1"/>
    <property type="molecule type" value="Genomic_DNA"/>
</dbReference>
<dbReference type="CDD" id="cd24163">
    <property type="entry name" value="RWDD2_C"/>
    <property type="match status" value="1"/>
</dbReference>
<organism evidence="2 3">
    <name type="scientific">Apiospora phragmitis</name>
    <dbReference type="NCBI Taxonomy" id="2905665"/>
    <lineage>
        <taxon>Eukaryota</taxon>
        <taxon>Fungi</taxon>
        <taxon>Dikarya</taxon>
        <taxon>Ascomycota</taxon>
        <taxon>Pezizomycotina</taxon>
        <taxon>Sordariomycetes</taxon>
        <taxon>Xylariomycetidae</taxon>
        <taxon>Amphisphaeriales</taxon>
        <taxon>Apiosporaceae</taxon>
        <taxon>Apiospora</taxon>
    </lineage>
</organism>
<dbReference type="GeneID" id="92096897"/>
<dbReference type="Proteomes" id="UP001480595">
    <property type="component" value="Unassembled WGS sequence"/>
</dbReference>
<dbReference type="Gene3D" id="3.10.110.10">
    <property type="entry name" value="Ubiquitin Conjugating Enzyme"/>
    <property type="match status" value="1"/>
</dbReference>
<dbReference type="Pfam" id="PF06544">
    <property type="entry name" value="Prp3_C"/>
    <property type="match status" value="1"/>
</dbReference>
<dbReference type="PIRSF" id="PIRSF038021">
    <property type="entry name" value="UCP038021_RWDD2"/>
    <property type="match status" value="1"/>
</dbReference>
<gene>
    <name evidence="2" type="ORF">PG994_012425</name>
</gene>
<reference evidence="2 3" key="1">
    <citation type="submission" date="2023-01" db="EMBL/GenBank/DDBJ databases">
        <title>Analysis of 21 Apiospora genomes using comparative genomics revels a genus with tremendous synthesis potential of carbohydrate active enzymes and secondary metabolites.</title>
        <authorList>
            <person name="Sorensen T."/>
        </authorList>
    </citation>
    <scope>NUCLEOTIDE SEQUENCE [LARGE SCALE GENOMIC DNA]</scope>
    <source>
        <strain evidence="2 3">CBS 135458</strain>
    </source>
</reference>
<dbReference type="InterPro" id="IPR010541">
    <property type="entry name" value="Prp3_C"/>
</dbReference>
<comment type="caution">
    <text evidence="2">The sequence shown here is derived from an EMBL/GenBank/DDBJ whole genome shotgun (WGS) entry which is preliminary data.</text>
</comment>
<name>A0ABR1TVL3_9PEZI</name>
<evidence type="ECO:0000313" key="2">
    <source>
        <dbReference type="EMBL" id="KAK8050695.1"/>
    </source>
</evidence>
<proteinExistence type="predicted"/>
<keyword evidence="3" id="KW-1185">Reference proteome</keyword>
<dbReference type="InterPro" id="IPR016135">
    <property type="entry name" value="UBQ-conjugating_enzyme/RWD"/>
</dbReference>
<evidence type="ECO:0000259" key="1">
    <source>
        <dbReference type="Pfam" id="PF06544"/>
    </source>
</evidence>
<dbReference type="PANTHER" id="PTHR15955:SF10">
    <property type="entry name" value="DUF1115 DOMAIN PROTEIN (AFU_ORTHOLOGUE AFUA_5G14750)"/>
    <property type="match status" value="1"/>
</dbReference>
<dbReference type="InterPro" id="IPR059181">
    <property type="entry name" value="RWDD2A-B_C"/>
</dbReference>
<dbReference type="RefSeq" id="XP_066712944.1">
    <property type="nucleotide sequence ID" value="XM_066863834.1"/>
</dbReference>
<accession>A0ABR1TVL3</accession>
<dbReference type="PANTHER" id="PTHR15955">
    <property type="entry name" value="RWD DOMAIN CONTAINING PROTEIN 2"/>
    <property type="match status" value="1"/>
</dbReference>
<protein>
    <recommendedName>
        <fullName evidence="1">Small nuclear ribonucleoprotein Prp3 C-terminal domain-containing protein</fullName>
    </recommendedName>
</protein>